<reference evidence="10" key="2">
    <citation type="submission" date="2021-09" db="EMBL/GenBank/DDBJ databases">
        <authorList>
            <person name="Gilroy R."/>
        </authorList>
    </citation>
    <scope>NUCLEOTIDE SEQUENCE</scope>
    <source>
        <strain evidence="10">CHK154-13316</strain>
    </source>
</reference>
<dbReference type="AlphaFoldDB" id="A0A921I9W8"/>
<sequence>MIRIIKLYITLTAVMLSVTACLDKYPEDAILEKDAIKTVSDVKQAVVGIYAGFKTKNLYSGYLTLLPDIQTDLVYAVKGYTNTYGNIWRNEILATNKEIENVYGSLYAIIGRCNFVFDYIDQVAENTTDDDQLEKLDNYRGHVYFARALAYSELLKCFCKSYEGDELAANELGVVLRTSYINPEPLKRASLKDSYQFVLDDLQKATDYLTLDDDDASILYNSAYFTIGTVNSLYARLYLYMRKWDKAIEYSSKVIDSKKYFLSNATQKNYSTTYNDFQYMWQYDDATEIIWKVQFETTSYGGALGTVFLNYDYTYYKPDYVPAKWVLDAYAAADLRYDAYFATATTGFSHGLTWPLLIKYAGNKDFIAKQILFVSMPKPFRLAEQYLIRAEAYCQKGSAFYGKAGSDISTLRMARYSSFGGSTPITSENWFKIINEERVKELYMEGFRMNDLKRWHEGFERKAQISTVSPGNELKVAKDDPSFVWPIPQHELESPGAELEPNESNK</sequence>
<dbReference type="InterPro" id="IPR012944">
    <property type="entry name" value="SusD_RagB_dom"/>
</dbReference>
<evidence type="ECO:0000259" key="8">
    <source>
        <dbReference type="Pfam" id="PF07980"/>
    </source>
</evidence>
<evidence type="ECO:0000313" key="10">
    <source>
        <dbReference type="EMBL" id="HJG13469.1"/>
    </source>
</evidence>
<organism evidence="10 11">
    <name type="scientific">Bacteroides xylanisolvens</name>
    <dbReference type="NCBI Taxonomy" id="371601"/>
    <lineage>
        <taxon>Bacteria</taxon>
        <taxon>Pseudomonadati</taxon>
        <taxon>Bacteroidota</taxon>
        <taxon>Bacteroidia</taxon>
        <taxon>Bacteroidales</taxon>
        <taxon>Bacteroidaceae</taxon>
        <taxon>Bacteroides</taxon>
    </lineage>
</organism>
<evidence type="ECO:0000256" key="3">
    <source>
        <dbReference type="ARBA" id="ARBA00022729"/>
    </source>
</evidence>
<proteinExistence type="inferred from homology"/>
<comment type="subcellular location">
    <subcellularLocation>
        <location evidence="1">Cell outer membrane</location>
    </subcellularLocation>
</comment>
<reference evidence="10" key="1">
    <citation type="journal article" date="2021" name="PeerJ">
        <title>Extensive microbial diversity within the chicken gut microbiome revealed by metagenomics and culture.</title>
        <authorList>
            <person name="Gilroy R."/>
            <person name="Ravi A."/>
            <person name="Getino M."/>
            <person name="Pursley I."/>
            <person name="Horton D.L."/>
            <person name="Alikhan N.F."/>
            <person name="Baker D."/>
            <person name="Gharbi K."/>
            <person name="Hall N."/>
            <person name="Watson M."/>
            <person name="Adriaenssens E.M."/>
            <person name="Foster-Nyarko E."/>
            <person name="Jarju S."/>
            <person name="Secka A."/>
            <person name="Antonio M."/>
            <person name="Oren A."/>
            <person name="Chaudhuri R.R."/>
            <person name="La Ragione R."/>
            <person name="Hildebrand F."/>
            <person name="Pallen M.J."/>
        </authorList>
    </citation>
    <scope>NUCLEOTIDE SEQUENCE</scope>
    <source>
        <strain evidence="10">CHK154-13316</strain>
    </source>
</reference>
<keyword evidence="5" id="KW-0998">Cell outer membrane</keyword>
<evidence type="ECO:0000256" key="7">
    <source>
        <dbReference type="SAM" id="SignalP"/>
    </source>
</evidence>
<feature type="signal peptide" evidence="7">
    <location>
        <begin position="1"/>
        <end position="22"/>
    </location>
</feature>
<dbReference type="Pfam" id="PF07980">
    <property type="entry name" value="SusD_RagB"/>
    <property type="match status" value="1"/>
</dbReference>
<evidence type="ECO:0000256" key="5">
    <source>
        <dbReference type="ARBA" id="ARBA00023237"/>
    </source>
</evidence>
<name>A0A921I9W8_9BACE</name>
<dbReference type="InterPro" id="IPR011990">
    <property type="entry name" value="TPR-like_helical_dom_sf"/>
</dbReference>
<feature type="region of interest" description="Disordered" evidence="6">
    <location>
        <begin position="487"/>
        <end position="506"/>
    </location>
</feature>
<feature type="chain" id="PRO_5036966659" evidence="7">
    <location>
        <begin position="23"/>
        <end position="506"/>
    </location>
</feature>
<dbReference type="InterPro" id="IPR033985">
    <property type="entry name" value="SusD-like_N"/>
</dbReference>
<evidence type="ECO:0000256" key="1">
    <source>
        <dbReference type="ARBA" id="ARBA00004442"/>
    </source>
</evidence>
<accession>A0A921I9W8</accession>
<evidence type="ECO:0000256" key="6">
    <source>
        <dbReference type="SAM" id="MobiDB-lite"/>
    </source>
</evidence>
<dbReference type="SUPFAM" id="SSF48452">
    <property type="entry name" value="TPR-like"/>
    <property type="match status" value="1"/>
</dbReference>
<dbReference type="EMBL" id="DYVL01000184">
    <property type="protein sequence ID" value="HJG13469.1"/>
    <property type="molecule type" value="Genomic_DNA"/>
</dbReference>
<comment type="similarity">
    <text evidence="2">Belongs to the SusD family.</text>
</comment>
<protein>
    <submittedName>
        <fullName evidence="10">RagB/SusD family nutrient uptake outer membrane protein</fullName>
    </submittedName>
</protein>
<gene>
    <name evidence="10" type="ORF">K8V07_16295</name>
</gene>
<feature type="domain" description="RagB/SusD" evidence="8">
    <location>
        <begin position="380"/>
        <end position="492"/>
    </location>
</feature>
<dbReference type="Proteomes" id="UP000747074">
    <property type="component" value="Unassembled WGS sequence"/>
</dbReference>
<dbReference type="PROSITE" id="PS51257">
    <property type="entry name" value="PROKAR_LIPOPROTEIN"/>
    <property type="match status" value="1"/>
</dbReference>
<dbReference type="Gene3D" id="1.25.40.390">
    <property type="match status" value="1"/>
</dbReference>
<keyword evidence="3 7" id="KW-0732">Signal</keyword>
<evidence type="ECO:0000259" key="9">
    <source>
        <dbReference type="Pfam" id="PF14322"/>
    </source>
</evidence>
<evidence type="ECO:0000256" key="4">
    <source>
        <dbReference type="ARBA" id="ARBA00023136"/>
    </source>
</evidence>
<evidence type="ECO:0000256" key="2">
    <source>
        <dbReference type="ARBA" id="ARBA00006275"/>
    </source>
</evidence>
<comment type="caution">
    <text evidence="10">The sequence shown here is derived from an EMBL/GenBank/DDBJ whole genome shotgun (WGS) entry which is preliminary data.</text>
</comment>
<dbReference type="Pfam" id="PF14322">
    <property type="entry name" value="SusD-like_3"/>
    <property type="match status" value="1"/>
</dbReference>
<evidence type="ECO:0000313" key="11">
    <source>
        <dbReference type="Proteomes" id="UP000747074"/>
    </source>
</evidence>
<dbReference type="GO" id="GO:0009279">
    <property type="term" value="C:cell outer membrane"/>
    <property type="evidence" value="ECO:0007669"/>
    <property type="project" value="UniProtKB-SubCell"/>
</dbReference>
<keyword evidence="4" id="KW-0472">Membrane</keyword>
<feature type="domain" description="SusD-like N-terminal" evidence="9">
    <location>
        <begin position="66"/>
        <end position="215"/>
    </location>
</feature>